<accession>A0ABW0X6X5</accession>
<dbReference type="EMBL" id="JBHSOF010000036">
    <property type="protein sequence ID" value="MFC5666171.1"/>
    <property type="molecule type" value="Genomic_DNA"/>
</dbReference>
<dbReference type="GO" id="GO:0016787">
    <property type="term" value="F:hydrolase activity"/>
    <property type="evidence" value="ECO:0007669"/>
    <property type="project" value="UniProtKB-KW"/>
</dbReference>
<evidence type="ECO:0000313" key="2">
    <source>
        <dbReference type="Proteomes" id="UP001595975"/>
    </source>
</evidence>
<evidence type="ECO:0000313" key="1">
    <source>
        <dbReference type="EMBL" id="MFC5666171.1"/>
    </source>
</evidence>
<dbReference type="NCBIfam" id="TIGR01509">
    <property type="entry name" value="HAD-SF-IA-v3"/>
    <property type="match status" value="1"/>
</dbReference>
<keyword evidence="1" id="KW-0378">Hydrolase</keyword>
<keyword evidence="2" id="KW-1185">Reference proteome</keyword>
<name>A0ABW0X6X5_9ACTN</name>
<dbReference type="InterPro" id="IPR023214">
    <property type="entry name" value="HAD_sf"/>
</dbReference>
<dbReference type="Gene3D" id="3.40.50.1000">
    <property type="entry name" value="HAD superfamily/HAD-like"/>
    <property type="match status" value="1"/>
</dbReference>
<dbReference type="Proteomes" id="UP001595975">
    <property type="component" value="Unassembled WGS sequence"/>
</dbReference>
<dbReference type="Pfam" id="PF00702">
    <property type="entry name" value="Hydrolase"/>
    <property type="match status" value="1"/>
</dbReference>
<dbReference type="SUPFAM" id="SSF56784">
    <property type="entry name" value="HAD-like"/>
    <property type="match status" value="1"/>
</dbReference>
<dbReference type="InterPro" id="IPR036412">
    <property type="entry name" value="HAD-like_sf"/>
</dbReference>
<dbReference type="RefSeq" id="WP_380227843.1">
    <property type="nucleotide sequence ID" value="NZ_JBHSOF010000036.1"/>
</dbReference>
<comment type="caution">
    <text evidence="1">The sequence shown here is derived from an EMBL/GenBank/DDBJ whole genome shotgun (WGS) entry which is preliminary data.</text>
</comment>
<dbReference type="CDD" id="cd01427">
    <property type="entry name" value="HAD_like"/>
    <property type="match status" value="1"/>
</dbReference>
<proteinExistence type="predicted"/>
<gene>
    <name evidence="1" type="ORF">ACFP3U_24750</name>
</gene>
<dbReference type="PANTHER" id="PTHR43434">
    <property type="entry name" value="PHOSPHOGLYCOLATE PHOSPHATASE"/>
    <property type="match status" value="1"/>
</dbReference>
<sequence>MIATPQQLADVLRPVKHVLLDFDGPVCSVFAGLPAPEVARRLREGLLATGAQPPAGAEGQCDPLALLRLVSDARPDLTEIADAALAELETEAVRVARPTPGGESVLHACARSGRLISVVSNNAGAAIEAYLAEHGLSDYVVGIFGRAPGDPSSMKPNPRLLLEAIETVGAGQEHCVFIGDAARDVEAGNAAGVPTIGYANKPGKNLKLATAGAVAVVESMYFVAEALIESRS</sequence>
<dbReference type="InterPro" id="IPR006439">
    <property type="entry name" value="HAD-SF_hydro_IA"/>
</dbReference>
<protein>
    <submittedName>
        <fullName evidence="1">HAD family hydrolase</fullName>
        <ecNumber evidence="1">3.-.-.-</ecNumber>
    </submittedName>
</protein>
<dbReference type="PANTHER" id="PTHR43434:SF1">
    <property type="entry name" value="PHOSPHOGLYCOLATE PHOSPHATASE"/>
    <property type="match status" value="1"/>
</dbReference>
<dbReference type="EC" id="3.-.-.-" evidence="1"/>
<reference evidence="2" key="1">
    <citation type="journal article" date="2019" name="Int. J. Syst. Evol. Microbiol.">
        <title>The Global Catalogue of Microorganisms (GCM) 10K type strain sequencing project: providing services to taxonomists for standard genome sequencing and annotation.</title>
        <authorList>
            <consortium name="The Broad Institute Genomics Platform"/>
            <consortium name="The Broad Institute Genome Sequencing Center for Infectious Disease"/>
            <person name="Wu L."/>
            <person name="Ma J."/>
        </authorList>
    </citation>
    <scope>NUCLEOTIDE SEQUENCE [LARGE SCALE GENOMIC DNA]</scope>
    <source>
        <strain evidence="2">CGMCC 4.1437</strain>
    </source>
</reference>
<organism evidence="1 2">
    <name type="scientific">Kitasatospora misakiensis</name>
    <dbReference type="NCBI Taxonomy" id="67330"/>
    <lineage>
        <taxon>Bacteria</taxon>
        <taxon>Bacillati</taxon>
        <taxon>Actinomycetota</taxon>
        <taxon>Actinomycetes</taxon>
        <taxon>Kitasatosporales</taxon>
        <taxon>Streptomycetaceae</taxon>
        <taxon>Kitasatospora</taxon>
    </lineage>
</organism>
<dbReference type="InterPro" id="IPR050155">
    <property type="entry name" value="HAD-like_hydrolase_sf"/>
</dbReference>